<dbReference type="GeneID" id="17776247"/>
<evidence type="ECO:0000313" key="2">
    <source>
        <dbReference type="Proteomes" id="UP000018642"/>
    </source>
</evidence>
<keyword evidence="2" id="KW-1185">Reference proteome</keyword>
<name>V5JWY7_9CAUD</name>
<dbReference type="Proteomes" id="UP000018642">
    <property type="component" value="Segment"/>
</dbReference>
<gene>
    <name evidence="1" type="ORF">PAK_P200173</name>
</gene>
<dbReference type="KEGG" id="vg:17776247"/>
<dbReference type="EMBL" id="KC862298">
    <property type="protein sequence ID" value="AGR89294.1"/>
    <property type="molecule type" value="Genomic_DNA"/>
</dbReference>
<organism evidence="1 2">
    <name type="scientific">Pseudomonas phage PAK_P2</name>
    <dbReference type="NCBI Taxonomy" id="1348912"/>
    <lineage>
        <taxon>Viruses</taxon>
        <taxon>Duplodnaviria</taxon>
        <taxon>Heunggongvirae</taxon>
        <taxon>Uroviricota</taxon>
        <taxon>Caudoviricetes</taxon>
        <taxon>Vandenendeviridae</taxon>
        <taxon>Skurskavirinae</taxon>
        <taxon>Pakpunavirus</taxon>
        <taxon>Pakpunavirus PAKP2</taxon>
    </lineage>
</organism>
<dbReference type="RefSeq" id="YP_008857214.1">
    <property type="nucleotide sequence ID" value="NC_022967.1"/>
</dbReference>
<reference evidence="1 2" key="1">
    <citation type="journal article" date="2013" name="Antimicrob. Agents Chemother.">
        <title>Predicting in vivo efficacy of therapeutic bacteriophages used to treat pulmonary infections.</title>
        <authorList>
            <person name="Henry M."/>
            <person name="Lavigne R."/>
            <person name="Debarbieux L."/>
        </authorList>
    </citation>
    <scope>NUCLEOTIDE SEQUENCE [LARGE SCALE GENOMIC DNA]</scope>
</reference>
<protein>
    <submittedName>
        <fullName evidence="1">Uncharacterized protein</fullName>
    </submittedName>
</protein>
<accession>V5JWY7</accession>
<evidence type="ECO:0000313" key="1">
    <source>
        <dbReference type="EMBL" id="AGR89294.1"/>
    </source>
</evidence>
<proteinExistence type="predicted"/>
<sequence>MSVTGNLLDSKSSYSLFESESARQTLEIESFWDQSRSRRARLCC</sequence>